<evidence type="ECO:0000256" key="2">
    <source>
        <dbReference type="ARBA" id="ARBA00023125"/>
    </source>
</evidence>
<sequence>MTGDNSIYRRIRETREYLGLSQKAISERLGCSYQAWQGYEAGNNLPGGRILQRLNMLGVSIDWLLSGEGAMIEGGDDSGTLVNIPHIEARLAAGHGALNDRLQIRGYVPFSRPYLQQKLGRGTADGLAVLEVSGDSMEPTISDGSLVMVDQMDQDVSGSIMAFVFEDCAYIKRLQKFFGGIDIVSDNKEFYPPHQIRDADLDQLIIIGRVRWIGKTL</sequence>
<dbReference type="PANTHER" id="PTHR40661:SF3">
    <property type="entry name" value="FELS-1 PROPHAGE TRANSCRIPTIONAL REGULATOR"/>
    <property type="match status" value="1"/>
</dbReference>
<gene>
    <name evidence="5" type="ORF">GQF03_07325</name>
</gene>
<dbReference type="InterPro" id="IPR039418">
    <property type="entry name" value="LexA-like"/>
</dbReference>
<dbReference type="PROSITE" id="PS50943">
    <property type="entry name" value="HTH_CROC1"/>
    <property type="match status" value="1"/>
</dbReference>
<dbReference type="Proteomes" id="UP000445696">
    <property type="component" value="Unassembled WGS sequence"/>
</dbReference>
<evidence type="ECO:0000256" key="1">
    <source>
        <dbReference type="ARBA" id="ARBA00023015"/>
    </source>
</evidence>
<accession>A0A845MFV0</accession>
<dbReference type="InterPro" id="IPR015927">
    <property type="entry name" value="Peptidase_S24_S26A/B/C"/>
</dbReference>
<proteinExistence type="predicted"/>
<organism evidence="5 6">
    <name type="scientific">Sneathiella chungangensis</name>
    <dbReference type="NCBI Taxonomy" id="1418234"/>
    <lineage>
        <taxon>Bacteria</taxon>
        <taxon>Pseudomonadati</taxon>
        <taxon>Pseudomonadota</taxon>
        <taxon>Alphaproteobacteria</taxon>
        <taxon>Sneathiellales</taxon>
        <taxon>Sneathiellaceae</taxon>
        <taxon>Sneathiella</taxon>
    </lineage>
</organism>
<dbReference type="GO" id="GO:0003677">
    <property type="term" value="F:DNA binding"/>
    <property type="evidence" value="ECO:0007669"/>
    <property type="project" value="UniProtKB-KW"/>
</dbReference>
<dbReference type="InterPro" id="IPR010982">
    <property type="entry name" value="Lambda_DNA-bd_dom_sf"/>
</dbReference>
<keyword evidence="6" id="KW-1185">Reference proteome</keyword>
<dbReference type="OrthoDB" id="528805at2"/>
<comment type="caution">
    <text evidence="5">The sequence shown here is derived from an EMBL/GenBank/DDBJ whole genome shotgun (WGS) entry which is preliminary data.</text>
</comment>
<reference evidence="5 6" key="1">
    <citation type="journal article" date="2014" name="Int. J. Syst. Evol. Microbiol.">
        <title>Sneathiella chungangensis sp. nov., isolated from a marine sand, and emended description of the genus Sneathiella.</title>
        <authorList>
            <person name="Siamphan C."/>
            <person name="Kim H."/>
            <person name="Lee J.S."/>
            <person name="Kim W."/>
        </authorList>
    </citation>
    <scope>NUCLEOTIDE SEQUENCE [LARGE SCALE GENOMIC DNA]</scope>
    <source>
        <strain evidence="5 6">KCTC 32476</strain>
    </source>
</reference>
<protein>
    <submittedName>
        <fullName evidence="5">Helix-turn-helix domain-containing protein</fullName>
    </submittedName>
</protein>
<evidence type="ECO:0000256" key="3">
    <source>
        <dbReference type="ARBA" id="ARBA00023163"/>
    </source>
</evidence>
<dbReference type="Pfam" id="PF00717">
    <property type="entry name" value="Peptidase_S24"/>
    <property type="match status" value="1"/>
</dbReference>
<keyword evidence="3" id="KW-0804">Transcription</keyword>
<dbReference type="Gene3D" id="2.10.109.10">
    <property type="entry name" value="Umud Fragment, subunit A"/>
    <property type="match status" value="1"/>
</dbReference>
<dbReference type="Gene3D" id="1.10.260.40">
    <property type="entry name" value="lambda repressor-like DNA-binding domains"/>
    <property type="match status" value="1"/>
</dbReference>
<name>A0A845MFV0_9PROT</name>
<dbReference type="Pfam" id="PF12844">
    <property type="entry name" value="HTH_19"/>
    <property type="match status" value="1"/>
</dbReference>
<evidence type="ECO:0000313" key="6">
    <source>
        <dbReference type="Proteomes" id="UP000445696"/>
    </source>
</evidence>
<dbReference type="SUPFAM" id="SSF47413">
    <property type="entry name" value="lambda repressor-like DNA-binding domains"/>
    <property type="match status" value="1"/>
</dbReference>
<feature type="domain" description="HTH cro/C1-type" evidence="4">
    <location>
        <begin position="11"/>
        <end position="64"/>
    </location>
</feature>
<dbReference type="PANTHER" id="PTHR40661">
    <property type="match status" value="1"/>
</dbReference>
<dbReference type="EMBL" id="WTVA01000003">
    <property type="protein sequence ID" value="MZR22137.1"/>
    <property type="molecule type" value="Genomic_DNA"/>
</dbReference>
<evidence type="ECO:0000313" key="5">
    <source>
        <dbReference type="EMBL" id="MZR22137.1"/>
    </source>
</evidence>
<dbReference type="SUPFAM" id="SSF51306">
    <property type="entry name" value="LexA/Signal peptidase"/>
    <property type="match status" value="1"/>
</dbReference>
<keyword evidence="2" id="KW-0238">DNA-binding</keyword>
<dbReference type="RefSeq" id="WP_161338598.1">
    <property type="nucleotide sequence ID" value="NZ_JBHSDG010000005.1"/>
</dbReference>
<dbReference type="CDD" id="cd06529">
    <property type="entry name" value="S24_LexA-like"/>
    <property type="match status" value="1"/>
</dbReference>
<dbReference type="InterPro" id="IPR036286">
    <property type="entry name" value="LexA/Signal_pep-like_sf"/>
</dbReference>
<keyword evidence="1" id="KW-0805">Transcription regulation</keyword>
<evidence type="ECO:0000259" key="4">
    <source>
        <dbReference type="PROSITE" id="PS50943"/>
    </source>
</evidence>
<dbReference type="InterPro" id="IPR001387">
    <property type="entry name" value="Cro/C1-type_HTH"/>
</dbReference>
<dbReference type="SMART" id="SM00530">
    <property type="entry name" value="HTH_XRE"/>
    <property type="match status" value="1"/>
</dbReference>
<dbReference type="CDD" id="cd00093">
    <property type="entry name" value="HTH_XRE"/>
    <property type="match status" value="1"/>
</dbReference>
<dbReference type="AlphaFoldDB" id="A0A845MFV0"/>